<reference evidence="1" key="2">
    <citation type="submission" date="2025-03" db="EMBL/GenBank/DDBJ databases">
        <authorList>
            <consortium name="ELIXIR-Norway"/>
            <consortium name="Elixir Norway"/>
        </authorList>
    </citation>
    <scope>NUCLEOTIDE SEQUENCE</scope>
</reference>
<protein>
    <submittedName>
        <fullName evidence="1">Uncharacterized protein</fullName>
    </submittedName>
</protein>
<dbReference type="EMBL" id="OX596099">
    <property type="protein sequence ID" value="CAM9657318.1"/>
    <property type="molecule type" value="Genomic_DNA"/>
</dbReference>
<evidence type="ECO:0000313" key="2">
    <source>
        <dbReference type="Proteomes" id="UP001162501"/>
    </source>
</evidence>
<dbReference type="Proteomes" id="UP001162501">
    <property type="component" value="Chromosome 15"/>
</dbReference>
<reference evidence="1" key="1">
    <citation type="submission" date="2023-05" db="EMBL/GenBank/DDBJ databases">
        <authorList>
            <consortium name="ELIXIR-Norway"/>
        </authorList>
    </citation>
    <scope>NUCLEOTIDE SEQUENCE</scope>
</reference>
<organism evidence="1 2">
    <name type="scientific">Rangifer tarandus platyrhynchus</name>
    <name type="common">Svalbard reindeer</name>
    <dbReference type="NCBI Taxonomy" id="3082113"/>
    <lineage>
        <taxon>Eukaryota</taxon>
        <taxon>Metazoa</taxon>
        <taxon>Chordata</taxon>
        <taxon>Craniata</taxon>
        <taxon>Vertebrata</taxon>
        <taxon>Euteleostomi</taxon>
        <taxon>Mammalia</taxon>
        <taxon>Eutheria</taxon>
        <taxon>Laurasiatheria</taxon>
        <taxon>Artiodactyla</taxon>
        <taxon>Ruminantia</taxon>
        <taxon>Pecora</taxon>
        <taxon>Cervidae</taxon>
        <taxon>Odocoileinae</taxon>
        <taxon>Rangifer</taxon>
    </lineage>
</organism>
<evidence type="ECO:0000313" key="1">
    <source>
        <dbReference type="EMBL" id="CAM9657318.1"/>
    </source>
</evidence>
<gene>
    <name evidence="1" type="ORF">MRATA1EN22A_LOCUS5591</name>
</gene>
<proteinExistence type="predicted"/>
<sequence length="160" mass="17682">MEKTANKARVSMCMPSRGVVSLFLPAVRRRVRYTVKGRLFGDVWTVSWPGDREMGIFHERSTVFLSAKISCLFPLPHGSSCPRHTSLACDVWVDGSSWASSITFCVPEIFKVSWNKQNSIGLPLCGWRGLSPHSGPLLPPGTGLTCSTPLPRTPTPVRQR</sequence>
<name>A0AC59YFI0_RANTA</name>
<accession>A0AC59YFI0</accession>